<reference evidence="2" key="2">
    <citation type="submission" date="2021-02" db="EMBL/GenBank/DDBJ databases">
        <authorList>
            <person name="Kimball J.A."/>
            <person name="Haas M.W."/>
            <person name="Macchietto M."/>
            <person name="Kono T."/>
            <person name="Duquette J."/>
            <person name="Shao M."/>
        </authorList>
    </citation>
    <scope>NUCLEOTIDE SEQUENCE</scope>
    <source>
        <tissue evidence="2">Fresh leaf tissue</tissue>
    </source>
</reference>
<feature type="compositionally biased region" description="Low complexity" evidence="1">
    <location>
        <begin position="37"/>
        <end position="57"/>
    </location>
</feature>
<proteinExistence type="predicted"/>
<evidence type="ECO:0000313" key="3">
    <source>
        <dbReference type="Proteomes" id="UP000729402"/>
    </source>
</evidence>
<dbReference type="OrthoDB" id="715686at2759"/>
<keyword evidence="3" id="KW-1185">Reference proteome</keyword>
<dbReference type="PANTHER" id="PTHR34396:SF30">
    <property type="entry name" value="OS10G0378900 PROTEIN"/>
    <property type="match status" value="1"/>
</dbReference>
<evidence type="ECO:0008006" key="4">
    <source>
        <dbReference type="Google" id="ProtNLM"/>
    </source>
</evidence>
<evidence type="ECO:0000313" key="2">
    <source>
        <dbReference type="EMBL" id="KAG8060088.1"/>
    </source>
</evidence>
<feature type="region of interest" description="Disordered" evidence="1">
    <location>
        <begin position="1"/>
        <end position="61"/>
    </location>
</feature>
<dbReference type="EMBL" id="JAAALK010000287">
    <property type="protein sequence ID" value="KAG8060088.1"/>
    <property type="molecule type" value="Genomic_DNA"/>
</dbReference>
<dbReference type="Proteomes" id="UP000729402">
    <property type="component" value="Unassembled WGS sequence"/>
</dbReference>
<reference evidence="2" key="1">
    <citation type="journal article" date="2021" name="bioRxiv">
        <title>Whole Genome Assembly and Annotation of Northern Wild Rice, Zizania palustris L., Supports a Whole Genome Duplication in the Zizania Genus.</title>
        <authorList>
            <person name="Haas M."/>
            <person name="Kono T."/>
            <person name="Macchietto M."/>
            <person name="Millas R."/>
            <person name="McGilp L."/>
            <person name="Shao M."/>
            <person name="Duquette J."/>
            <person name="Hirsch C.N."/>
            <person name="Kimball J."/>
        </authorList>
    </citation>
    <scope>NUCLEOTIDE SEQUENCE</scope>
    <source>
        <tissue evidence="2">Fresh leaf tissue</tissue>
    </source>
</reference>
<accession>A0A8J5RYU1</accession>
<dbReference type="SMART" id="SM00614">
    <property type="entry name" value="ZnF_BED"/>
    <property type="match status" value="1"/>
</dbReference>
<sequence length="142" mass="15365">MSVDYGGRKLSPSMDDYGMDDQHMDGVHGFEDAHAYPSANNPSPNNASPDNASPEAAGPSTIKHDKAECWKHFVAIEECVDSKVVRYANYKYCSKMLSVVKGGGTGHLNRHYKAHLKELAQMVDGGARQTQITFGSDGSVSS</sequence>
<dbReference type="GO" id="GO:0005634">
    <property type="term" value="C:nucleus"/>
    <property type="evidence" value="ECO:0007669"/>
    <property type="project" value="TreeGrafter"/>
</dbReference>
<dbReference type="InterPro" id="IPR053031">
    <property type="entry name" value="Cuticle_assoc_protein"/>
</dbReference>
<name>A0A8J5RYU1_ZIZPA</name>
<protein>
    <recommendedName>
        <fullName evidence="4">BED-type domain-containing protein</fullName>
    </recommendedName>
</protein>
<dbReference type="AlphaFoldDB" id="A0A8J5RYU1"/>
<gene>
    <name evidence="2" type="ORF">GUJ93_ZPchr0002g25323</name>
</gene>
<dbReference type="GO" id="GO:1990837">
    <property type="term" value="F:sequence-specific double-stranded DNA binding"/>
    <property type="evidence" value="ECO:0007669"/>
    <property type="project" value="TreeGrafter"/>
</dbReference>
<dbReference type="PANTHER" id="PTHR34396">
    <property type="entry name" value="OS03G0264950 PROTEIN-RELATED"/>
    <property type="match status" value="1"/>
</dbReference>
<feature type="compositionally biased region" description="Basic and acidic residues" evidence="1">
    <location>
        <begin position="20"/>
        <end position="34"/>
    </location>
</feature>
<dbReference type="GO" id="GO:0006357">
    <property type="term" value="P:regulation of transcription by RNA polymerase II"/>
    <property type="evidence" value="ECO:0007669"/>
    <property type="project" value="TreeGrafter"/>
</dbReference>
<organism evidence="2 3">
    <name type="scientific">Zizania palustris</name>
    <name type="common">Northern wild rice</name>
    <dbReference type="NCBI Taxonomy" id="103762"/>
    <lineage>
        <taxon>Eukaryota</taxon>
        <taxon>Viridiplantae</taxon>
        <taxon>Streptophyta</taxon>
        <taxon>Embryophyta</taxon>
        <taxon>Tracheophyta</taxon>
        <taxon>Spermatophyta</taxon>
        <taxon>Magnoliopsida</taxon>
        <taxon>Liliopsida</taxon>
        <taxon>Poales</taxon>
        <taxon>Poaceae</taxon>
        <taxon>BOP clade</taxon>
        <taxon>Oryzoideae</taxon>
        <taxon>Oryzeae</taxon>
        <taxon>Zizaniinae</taxon>
        <taxon>Zizania</taxon>
    </lineage>
</organism>
<comment type="caution">
    <text evidence="2">The sequence shown here is derived from an EMBL/GenBank/DDBJ whole genome shotgun (WGS) entry which is preliminary data.</text>
</comment>
<evidence type="ECO:0000256" key="1">
    <source>
        <dbReference type="SAM" id="MobiDB-lite"/>
    </source>
</evidence>